<dbReference type="Gene3D" id="3.40.50.300">
    <property type="entry name" value="P-loop containing nucleotide triphosphate hydrolases"/>
    <property type="match status" value="1"/>
</dbReference>
<evidence type="ECO:0000256" key="2">
    <source>
        <dbReference type="ARBA" id="ARBA00010044"/>
    </source>
</evidence>
<dbReference type="PROSITE" id="PS00674">
    <property type="entry name" value="AAA"/>
    <property type="match status" value="1"/>
</dbReference>
<dbReference type="InterPro" id="IPR003960">
    <property type="entry name" value="ATPase_AAA_CS"/>
</dbReference>
<protein>
    <recommendedName>
        <fullName evidence="15">ATP-dependent zinc metalloprotease FtsH</fullName>
        <ecNumber evidence="15">3.4.24.-</ecNumber>
    </recommendedName>
</protein>
<keyword evidence="7 15" id="KW-0547">Nucleotide-binding</keyword>
<evidence type="ECO:0000256" key="10">
    <source>
        <dbReference type="ARBA" id="ARBA00022840"/>
    </source>
</evidence>
<dbReference type="InterPro" id="IPR041569">
    <property type="entry name" value="AAA_lid_3"/>
</dbReference>
<dbReference type="InterPro" id="IPR027417">
    <property type="entry name" value="P-loop_NTPase"/>
</dbReference>
<dbReference type="EC" id="3.4.24.-" evidence="15"/>
<keyword evidence="13 15" id="KW-0472">Membrane</keyword>
<comment type="similarity">
    <text evidence="2 15">In the C-terminal section; belongs to the peptidase M41 family.</text>
</comment>
<name>A0A972VVU0_9GAMM</name>
<keyword evidence="10 15" id="KW-0067">ATP-binding</keyword>
<dbReference type="GO" id="GO:0005886">
    <property type="term" value="C:plasma membrane"/>
    <property type="evidence" value="ECO:0007669"/>
    <property type="project" value="UniProtKB-SubCell"/>
</dbReference>
<dbReference type="SUPFAM" id="SSF52540">
    <property type="entry name" value="P-loop containing nucleoside triphosphate hydrolases"/>
    <property type="match status" value="1"/>
</dbReference>
<dbReference type="GO" id="GO:0016887">
    <property type="term" value="F:ATP hydrolysis activity"/>
    <property type="evidence" value="ECO:0007669"/>
    <property type="project" value="UniProtKB-UniRule"/>
</dbReference>
<dbReference type="Proteomes" id="UP000754644">
    <property type="component" value="Unassembled WGS sequence"/>
</dbReference>
<keyword evidence="6 15" id="KW-0479">Metal-binding</keyword>
<comment type="caution">
    <text evidence="15">Lacks conserved residue(s) required for the propagation of feature annotation.</text>
</comment>
<evidence type="ECO:0000313" key="19">
    <source>
        <dbReference type="Proteomes" id="UP000754644"/>
    </source>
</evidence>
<dbReference type="FunFam" id="3.40.50.300:FF:000001">
    <property type="entry name" value="ATP-dependent zinc metalloprotease FtsH"/>
    <property type="match status" value="1"/>
</dbReference>
<keyword evidence="3 15" id="KW-1003">Cell membrane</keyword>
<evidence type="ECO:0000256" key="9">
    <source>
        <dbReference type="ARBA" id="ARBA00022833"/>
    </source>
</evidence>
<evidence type="ECO:0000256" key="16">
    <source>
        <dbReference type="RuleBase" id="RU003651"/>
    </source>
</evidence>
<evidence type="ECO:0000256" key="1">
    <source>
        <dbReference type="ARBA" id="ARBA00004370"/>
    </source>
</evidence>
<gene>
    <name evidence="18" type="primary">hflB</name>
    <name evidence="15" type="synonym">ftsH</name>
    <name evidence="18" type="ORF">HQ497_04240</name>
</gene>
<sequence length="577" mass="63784">MNLLVRNNAETGEIPYSAFKQQVRDGNIQSIVIRGSEIRGVYRFPKAETDNRFSTMLPTIADAQLMTLLEESKVVVSVQSTEYSTWVTILINIFPWLLIIGLFLLSRQMLGKQFLPGGGGFTKSRARLAEPEDIHTRYDDIAGLNSAKADLQEVIEYLKFPQKFRRLGAKIPKGLLLMGPPGTGKTLLAKATAGEAGVPFFSITGSEFVEMFVGVGASRVRDMFLQARAAAPALIFIDEIDSVGRARSGMFGNNNDEREQTLNQILAEMDGFKEEETVVVLAATNRPDVLDAALLRPGRFDRKVVLDLPQKLARQAILAVHARGKPIEPDVNLESIALGTVGFSGADLANLVNEAALLAARAEKNSINQADFENARDKIILGERREALFSEEEKRRTAYHEAGHALTAFFMPHGDTLRKISIIPRGRALGVTEQSPKEDMLNYSQHYLEDRLAILLGGRVAENLVFEEASSGAADDLKQATHLARHMIQEWGMSNVLGPVTYRETEQTFLGQEVSPPRVYSEHTAEIIDAEITRLIKASEQRALAVQQQYRDKLDKLAAALLEQETLGEEEITAILA</sequence>
<evidence type="ECO:0000256" key="8">
    <source>
        <dbReference type="ARBA" id="ARBA00022801"/>
    </source>
</evidence>
<dbReference type="Pfam" id="PF17862">
    <property type="entry name" value="AAA_lid_3"/>
    <property type="match status" value="1"/>
</dbReference>
<dbReference type="InterPro" id="IPR011546">
    <property type="entry name" value="Pept_M41_FtsH_extracell"/>
</dbReference>
<dbReference type="NCBIfam" id="TIGR01241">
    <property type="entry name" value="FtsH_fam"/>
    <property type="match status" value="1"/>
</dbReference>
<proteinExistence type="inferred from homology"/>
<evidence type="ECO:0000259" key="17">
    <source>
        <dbReference type="SMART" id="SM00382"/>
    </source>
</evidence>
<dbReference type="GO" id="GO:0004222">
    <property type="term" value="F:metalloendopeptidase activity"/>
    <property type="evidence" value="ECO:0007669"/>
    <property type="project" value="InterPro"/>
</dbReference>
<keyword evidence="5 15" id="KW-0812">Transmembrane</keyword>
<dbReference type="Gene3D" id="1.10.8.60">
    <property type="match status" value="1"/>
</dbReference>
<dbReference type="GO" id="GO:0005524">
    <property type="term" value="F:ATP binding"/>
    <property type="evidence" value="ECO:0007669"/>
    <property type="project" value="UniProtKB-UniRule"/>
</dbReference>
<dbReference type="Pfam" id="PF06480">
    <property type="entry name" value="FtsH_ext"/>
    <property type="match status" value="1"/>
</dbReference>
<comment type="function">
    <text evidence="15">Acts as a processive, ATP-dependent zinc metallopeptidase for both cytoplasmic and membrane proteins. Plays a role in the quality control of integral membrane proteins.</text>
</comment>
<evidence type="ECO:0000256" key="13">
    <source>
        <dbReference type="ARBA" id="ARBA00023136"/>
    </source>
</evidence>
<keyword evidence="11 15" id="KW-1133">Transmembrane helix</keyword>
<evidence type="ECO:0000256" key="11">
    <source>
        <dbReference type="ARBA" id="ARBA00022989"/>
    </source>
</evidence>
<comment type="subcellular location">
    <subcellularLocation>
        <location evidence="15">Cell membrane</location>
        <topology evidence="15">Multi-pass membrane protein</topology>
        <orientation evidence="15">Cytoplasmic side</orientation>
    </subcellularLocation>
    <subcellularLocation>
        <location evidence="1">Membrane</location>
    </subcellularLocation>
</comment>
<reference evidence="18" key="1">
    <citation type="submission" date="2020-05" db="EMBL/GenBank/DDBJ databases">
        <title>Sulfur intermediates as new biogeochemical hubs in an aquatic model microbial ecosystem.</title>
        <authorList>
            <person name="Vigneron A."/>
        </authorList>
    </citation>
    <scope>NUCLEOTIDE SEQUENCE</scope>
    <source>
        <strain evidence="18">Bin.250</strain>
    </source>
</reference>
<keyword evidence="8 15" id="KW-0378">Hydrolase</keyword>
<evidence type="ECO:0000256" key="15">
    <source>
        <dbReference type="HAMAP-Rule" id="MF_01458"/>
    </source>
</evidence>
<dbReference type="GO" id="GO:0004176">
    <property type="term" value="F:ATP-dependent peptidase activity"/>
    <property type="evidence" value="ECO:0007669"/>
    <property type="project" value="InterPro"/>
</dbReference>
<feature type="domain" description="AAA+ ATPase" evidence="17">
    <location>
        <begin position="171"/>
        <end position="310"/>
    </location>
</feature>
<feature type="binding site" evidence="15">
    <location>
        <position position="476"/>
    </location>
    <ligand>
        <name>Zn(2+)</name>
        <dbReference type="ChEBI" id="CHEBI:29105"/>
        <note>catalytic</note>
    </ligand>
</feature>
<feature type="transmembrane region" description="Helical" evidence="15">
    <location>
        <begin position="83"/>
        <end position="105"/>
    </location>
</feature>
<keyword evidence="12 15" id="KW-0482">Metalloprotease</keyword>
<feature type="binding site" evidence="15">
    <location>
        <position position="404"/>
    </location>
    <ligand>
        <name>Zn(2+)</name>
        <dbReference type="ChEBI" id="CHEBI:29105"/>
        <note>catalytic</note>
    </ligand>
</feature>
<evidence type="ECO:0000256" key="7">
    <source>
        <dbReference type="ARBA" id="ARBA00022741"/>
    </source>
</evidence>
<feature type="binding site" evidence="15">
    <location>
        <begin position="179"/>
        <end position="186"/>
    </location>
    <ligand>
        <name>ATP</name>
        <dbReference type="ChEBI" id="CHEBI:30616"/>
    </ligand>
</feature>
<feature type="binding site" evidence="15">
    <location>
        <position position="400"/>
    </location>
    <ligand>
        <name>Zn(2+)</name>
        <dbReference type="ChEBI" id="CHEBI:29105"/>
        <note>catalytic</note>
    </ligand>
</feature>
<dbReference type="GO" id="GO:0008270">
    <property type="term" value="F:zinc ion binding"/>
    <property type="evidence" value="ECO:0007669"/>
    <property type="project" value="UniProtKB-UniRule"/>
</dbReference>
<dbReference type="PANTHER" id="PTHR23076">
    <property type="entry name" value="METALLOPROTEASE M41 FTSH"/>
    <property type="match status" value="1"/>
</dbReference>
<comment type="caution">
    <text evidence="18">The sequence shown here is derived from an EMBL/GenBank/DDBJ whole genome shotgun (WGS) entry which is preliminary data.</text>
</comment>
<comment type="similarity">
    <text evidence="16">Belongs to the AAA ATPase family.</text>
</comment>
<dbReference type="InterPro" id="IPR000642">
    <property type="entry name" value="Peptidase_M41"/>
</dbReference>
<dbReference type="SUPFAM" id="SSF140990">
    <property type="entry name" value="FtsH protease domain-like"/>
    <property type="match status" value="1"/>
</dbReference>
<comment type="subunit">
    <text evidence="15">Homohexamer.</text>
</comment>
<dbReference type="PANTHER" id="PTHR23076:SF97">
    <property type="entry name" value="ATP-DEPENDENT ZINC METALLOPROTEASE YME1L1"/>
    <property type="match status" value="1"/>
</dbReference>
<evidence type="ECO:0000256" key="12">
    <source>
        <dbReference type="ARBA" id="ARBA00023049"/>
    </source>
</evidence>
<dbReference type="GO" id="GO:0006508">
    <property type="term" value="P:proteolysis"/>
    <property type="evidence" value="ECO:0007669"/>
    <property type="project" value="UniProtKB-KW"/>
</dbReference>
<dbReference type="Gene3D" id="3.30.720.210">
    <property type="match status" value="1"/>
</dbReference>
<evidence type="ECO:0000256" key="3">
    <source>
        <dbReference type="ARBA" id="ARBA00022475"/>
    </source>
</evidence>
<dbReference type="InterPro" id="IPR003593">
    <property type="entry name" value="AAA+_ATPase"/>
</dbReference>
<dbReference type="FunFam" id="1.20.58.760:FF:000001">
    <property type="entry name" value="ATP-dependent zinc metalloprotease FtsH"/>
    <property type="match status" value="1"/>
</dbReference>
<dbReference type="Pfam" id="PF01434">
    <property type="entry name" value="Peptidase_M41"/>
    <property type="match status" value="1"/>
</dbReference>
<evidence type="ECO:0000256" key="6">
    <source>
        <dbReference type="ARBA" id="ARBA00022723"/>
    </source>
</evidence>
<dbReference type="HAMAP" id="MF_01458">
    <property type="entry name" value="FtsH"/>
    <property type="match status" value="1"/>
</dbReference>
<keyword evidence="4 15" id="KW-0645">Protease</keyword>
<dbReference type="Pfam" id="PF00004">
    <property type="entry name" value="AAA"/>
    <property type="match status" value="1"/>
</dbReference>
<comment type="cofactor">
    <cofactor evidence="15">
        <name>Zn(2+)</name>
        <dbReference type="ChEBI" id="CHEBI:29105"/>
    </cofactor>
    <text evidence="15">Binds 1 zinc ion per subunit.</text>
</comment>
<dbReference type="EMBL" id="JABMOJ010000153">
    <property type="protein sequence ID" value="NQV64556.1"/>
    <property type="molecule type" value="Genomic_DNA"/>
</dbReference>
<keyword evidence="9 15" id="KW-0862">Zinc</keyword>
<dbReference type="GO" id="GO:0030163">
    <property type="term" value="P:protein catabolic process"/>
    <property type="evidence" value="ECO:0007669"/>
    <property type="project" value="UniProtKB-UniRule"/>
</dbReference>
<evidence type="ECO:0000313" key="18">
    <source>
        <dbReference type="EMBL" id="NQV64556.1"/>
    </source>
</evidence>
<accession>A0A972VVU0</accession>
<dbReference type="CDD" id="cd19501">
    <property type="entry name" value="RecA-like_FtsH"/>
    <property type="match status" value="1"/>
</dbReference>
<evidence type="ECO:0000256" key="5">
    <source>
        <dbReference type="ARBA" id="ARBA00022692"/>
    </source>
</evidence>
<dbReference type="InterPro" id="IPR037219">
    <property type="entry name" value="Peptidase_M41-like"/>
</dbReference>
<dbReference type="InterPro" id="IPR005936">
    <property type="entry name" value="FtsH"/>
</dbReference>
<evidence type="ECO:0000256" key="14">
    <source>
        <dbReference type="ARBA" id="ARBA00061570"/>
    </source>
</evidence>
<feature type="active site" evidence="15">
    <location>
        <position position="401"/>
    </location>
</feature>
<evidence type="ECO:0000256" key="4">
    <source>
        <dbReference type="ARBA" id="ARBA00022670"/>
    </source>
</evidence>
<organism evidence="18 19">
    <name type="scientific">SAR86 cluster bacterium</name>
    <dbReference type="NCBI Taxonomy" id="2030880"/>
    <lineage>
        <taxon>Bacteria</taxon>
        <taxon>Pseudomonadati</taxon>
        <taxon>Pseudomonadota</taxon>
        <taxon>Gammaproteobacteria</taxon>
        <taxon>SAR86 cluster</taxon>
    </lineage>
</organism>
<comment type="similarity">
    <text evidence="14 15">In the central section; belongs to the AAA ATPase family.</text>
</comment>
<dbReference type="AlphaFoldDB" id="A0A972VVU0"/>
<dbReference type="FunFam" id="1.10.8.60:FF:000001">
    <property type="entry name" value="ATP-dependent zinc metalloprotease FtsH"/>
    <property type="match status" value="1"/>
</dbReference>
<dbReference type="InterPro" id="IPR003959">
    <property type="entry name" value="ATPase_AAA_core"/>
</dbReference>
<dbReference type="Gene3D" id="1.20.58.760">
    <property type="entry name" value="Peptidase M41"/>
    <property type="match status" value="1"/>
</dbReference>
<dbReference type="SMART" id="SM00382">
    <property type="entry name" value="AAA"/>
    <property type="match status" value="1"/>
</dbReference>